<keyword evidence="5" id="KW-1133">Transmembrane helix</keyword>
<keyword evidence="4" id="KW-0175">Coiled coil</keyword>
<reference evidence="8" key="2">
    <citation type="submission" date="2025-08" db="UniProtKB">
        <authorList>
            <consortium name="RefSeq"/>
        </authorList>
    </citation>
    <scope>IDENTIFICATION</scope>
    <source>
        <tissue evidence="8">Blood</tissue>
    </source>
</reference>
<dbReference type="PANTHER" id="PTHR45710:SF8">
    <property type="entry name" value="RERATING FAMILY MEMBER 4"/>
    <property type="match status" value="1"/>
</dbReference>
<dbReference type="RefSeq" id="XP_053533492.1">
    <property type="nucleotide sequence ID" value="XM_053677517.1"/>
</dbReference>
<feature type="transmembrane region" description="Helical" evidence="5">
    <location>
        <begin position="61"/>
        <end position="84"/>
    </location>
</feature>
<evidence type="ECO:0000259" key="6">
    <source>
        <dbReference type="PROSITE" id="PS50041"/>
    </source>
</evidence>
<dbReference type="InterPro" id="IPR050828">
    <property type="entry name" value="C-type_lectin/matrix_domain"/>
</dbReference>
<evidence type="ECO:0000256" key="4">
    <source>
        <dbReference type="SAM" id="Coils"/>
    </source>
</evidence>
<dbReference type="InterPro" id="IPR001304">
    <property type="entry name" value="C-type_lectin-like"/>
</dbReference>
<evidence type="ECO:0000313" key="8">
    <source>
        <dbReference type="RefSeq" id="XP_053533492.1"/>
    </source>
</evidence>
<dbReference type="InterPro" id="IPR033989">
    <property type="entry name" value="CD209-like_CTLD"/>
</dbReference>
<dbReference type="SUPFAM" id="SSF56436">
    <property type="entry name" value="C-type lectin-like"/>
    <property type="match status" value="1"/>
</dbReference>
<dbReference type="Gene3D" id="3.10.100.10">
    <property type="entry name" value="Mannose-Binding Protein A, subunit A"/>
    <property type="match status" value="1"/>
</dbReference>
<organism evidence="7 8">
    <name type="scientific">Ictalurus punctatus</name>
    <name type="common">Channel catfish</name>
    <name type="synonym">Silurus punctatus</name>
    <dbReference type="NCBI Taxonomy" id="7998"/>
    <lineage>
        <taxon>Eukaryota</taxon>
        <taxon>Metazoa</taxon>
        <taxon>Chordata</taxon>
        <taxon>Craniata</taxon>
        <taxon>Vertebrata</taxon>
        <taxon>Euteleostomi</taxon>
        <taxon>Actinopterygii</taxon>
        <taxon>Neopterygii</taxon>
        <taxon>Teleostei</taxon>
        <taxon>Ostariophysi</taxon>
        <taxon>Siluriformes</taxon>
        <taxon>Ictaluridae</taxon>
        <taxon>Ictalurus</taxon>
    </lineage>
</organism>
<proteinExistence type="predicted"/>
<reference evidence="7" key="1">
    <citation type="journal article" date="2016" name="Nat. Commun.">
        <title>The channel catfish genome sequence provides insights into the evolution of scale formation in teleosts.</title>
        <authorList>
            <person name="Liu Z."/>
            <person name="Liu S."/>
            <person name="Yao J."/>
            <person name="Bao L."/>
            <person name="Zhang J."/>
            <person name="Li Y."/>
            <person name="Jiang C."/>
            <person name="Sun L."/>
            <person name="Wang R."/>
            <person name="Zhang Y."/>
            <person name="Zhou T."/>
            <person name="Zeng Q."/>
            <person name="Fu Q."/>
            <person name="Gao S."/>
            <person name="Li N."/>
            <person name="Koren S."/>
            <person name="Jiang Y."/>
            <person name="Zimin A."/>
            <person name="Xu P."/>
            <person name="Phillippy A.M."/>
            <person name="Geng X."/>
            <person name="Song L."/>
            <person name="Sun F."/>
            <person name="Li C."/>
            <person name="Wang X."/>
            <person name="Chen A."/>
            <person name="Jin Y."/>
            <person name="Yuan Z."/>
            <person name="Yang Y."/>
            <person name="Tan S."/>
            <person name="Peatman E."/>
            <person name="Lu J."/>
            <person name="Qin Z."/>
            <person name="Dunham R."/>
            <person name="Li Z."/>
            <person name="Sonstegard T."/>
            <person name="Feng J."/>
            <person name="Danzmann R.G."/>
            <person name="Schroeder S."/>
            <person name="Scheffler B."/>
            <person name="Duke M.V."/>
            <person name="Ballard L."/>
            <person name="Kucuktas H."/>
            <person name="Kaltenboeck L."/>
            <person name="Liu H."/>
            <person name="Armbruster J."/>
            <person name="Xie Y."/>
            <person name="Kirby M.L."/>
            <person name="Tian Y."/>
            <person name="Flanagan M.E."/>
            <person name="Mu W."/>
            <person name="Waldbieser G.C."/>
        </authorList>
    </citation>
    <scope>NUCLEOTIDE SEQUENCE [LARGE SCALE GENOMIC DNA]</scope>
    <source>
        <strain evidence="7">SDA103</strain>
    </source>
</reference>
<feature type="domain" description="C-type lectin" evidence="6">
    <location>
        <begin position="202"/>
        <end position="313"/>
    </location>
</feature>
<dbReference type="Pfam" id="PF00059">
    <property type="entry name" value="Lectin_C"/>
    <property type="match status" value="1"/>
</dbReference>
<feature type="coiled-coil region" evidence="4">
    <location>
        <begin position="96"/>
        <end position="200"/>
    </location>
</feature>
<evidence type="ECO:0000256" key="5">
    <source>
        <dbReference type="SAM" id="Phobius"/>
    </source>
</evidence>
<sequence length="313" mass="36588">MFHSFKKELKSDDDEDVTVVIYTLADDSEGYDTVTEDARTKSNQQIQHTVTGIHRGGNKCYTLTAVCVVLLCVLLLTAVAVLWIRFNNLTTESNPLQQLQTSYNNLTKERDQLQTSYNTLTKERDQLQTSYNTLTKERDQLQTSYNTLTKERDQLQTSYNTLSKERDQLQTSYNTLTIERDQLQNKNNEFQKKLENLGWISFTSKLYYISTEKKSWTESREDCRKRGADLVIINSKEEQEFVDNVSENKCYGVYIGLTNRDNEGVWKWVDGTSMTTAYWSSLNGIRDIDDCVINRYNGWFDRPCTETYYWICE</sequence>
<accession>A0A9F7THK4</accession>
<dbReference type="CDD" id="cd03590">
    <property type="entry name" value="CLECT_DC-SIGN_like"/>
    <property type="match status" value="1"/>
</dbReference>
<keyword evidence="2" id="KW-0430">Lectin</keyword>
<name>A0A9F7THK4_ICTPU</name>
<dbReference type="PROSITE" id="PS00615">
    <property type="entry name" value="C_TYPE_LECTIN_1"/>
    <property type="match status" value="1"/>
</dbReference>
<protein>
    <submittedName>
        <fullName evidence="8">C-type lectin domain family 4 member M</fullName>
    </submittedName>
</protein>
<dbReference type="InterPro" id="IPR018378">
    <property type="entry name" value="C-type_lectin_CS"/>
</dbReference>
<dbReference type="GO" id="GO:0005886">
    <property type="term" value="C:plasma membrane"/>
    <property type="evidence" value="ECO:0007669"/>
    <property type="project" value="UniProtKB-SubCell"/>
</dbReference>
<dbReference type="SMART" id="SM00034">
    <property type="entry name" value="CLECT"/>
    <property type="match status" value="1"/>
</dbReference>
<dbReference type="KEGG" id="ipu:108260747"/>
<dbReference type="Gene3D" id="1.20.5.400">
    <property type="match status" value="2"/>
</dbReference>
<keyword evidence="3" id="KW-1015">Disulfide bond</keyword>
<evidence type="ECO:0000256" key="2">
    <source>
        <dbReference type="ARBA" id="ARBA00022734"/>
    </source>
</evidence>
<comment type="subcellular location">
    <subcellularLocation>
        <location evidence="1">Cell membrane</location>
        <topology evidence="1">Single-pass type II membrane protein</topology>
    </subcellularLocation>
</comment>
<dbReference type="AlphaFoldDB" id="A0A9F7THK4"/>
<dbReference type="PROSITE" id="PS50041">
    <property type="entry name" value="C_TYPE_LECTIN_2"/>
    <property type="match status" value="1"/>
</dbReference>
<dbReference type="OrthoDB" id="8950604at2759"/>
<evidence type="ECO:0000256" key="3">
    <source>
        <dbReference type="ARBA" id="ARBA00023157"/>
    </source>
</evidence>
<evidence type="ECO:0000256" key="1">
    <source>
        <dbReference type="ARBA" id="ARBA00004401"/>
    </source>
</evidence>
<dbReference type="GO" id="GO:0030246">
    <property type="term" value="F:carbohydrate binding"/>
    <property type="evidence" value="ECO:0007669"/>
    <property type="project" value="UniProtKB-KW"/>
</dbReference>
<dbReference type="PANTHER" id="PTHR45710">
    <property type="entry name" value="C-TYPE LECTIN DOMAIN-CONTAINING PROTEIN 180"/>
    <property type="match status" value="1"/>
</dbReference>
<keyword evidence="5" id="KW-0472">Membrane</keyword>
<dbReference type="Proteomes" id="UP000221080">
    <property type="component" value="Chromosome 29"/>
</dbReference>
<dbReference type="InterPro" id="IPR016186">
    <property type="entry name" value="C-type_lectin-like/link_sf"/>
</dbReference>
<dbReference type="GeneID" id="108260747"/>
<keyword evidence="7" id="KW-1185">Reference proteome</keyword>
<dbReference type="SUPFAM" id="SSF90257">
    <property type="entry name" value="Myosin rod fragments"/>
    <property type="match status" value="1"/>
</dbReference>
<keyword evidence="5" id="KW-0812">Transmembrane</keyword>
<dbReference type="InterPro" id="IPR016187">
    <property type="entry name" value="CTDL_fold"/>
</dbReference>
<gene>
    <name evidence="8" type="primary">LOC108260747</name>
</gene>
<evidence type="ECO:0000313" key="7">
    <source>
        <dbReference type="Proteomes" id="UP000221080"/>
    </source>
</evidence>